<dbReference type="eggNOG" id="ENOG502SA01">
    <property type="taxonomic scope" value="Eukaryota"/>
</dbReference>
<evidence type="ECO:0000256" key="1">
    <source>
        <dbReference type="ARBA" id="ARBA00007323"/>
    </source>
</evidence>
<dbReference type="GO" id="GO:0048306">
    <property type="term" value="F:calcium-dependent protein binding"/>
    <property type="evidence" value="ECO:0007669"/>
    <property type="project" value="TreeGrafter"/>
</dbReference>
<dbReference type="GO" id="GO:0032496">
    <property type="term" value="P:response to lipopolysaccharide"/>
    <property type="evidence" value="ECO:0007669"/>
    <property type="project" value="TreeGrafter"/>
</dbReference>
<feature type="domain" description="EF-hand" evidence="2">
    <location>
        <begin position="92"/>
        <end position="127"/>
    </location>
</feature>
<dbReference type="InterPro" id="IPR002048">
    <property type="entry name" value="EF_hand_dom"/>
</dbReference>
<dbReference type="FunCoup" id="L9JAM5">
    <property type="interactions" value="671"/>
</dbReference>
<comment type="similarity">
    <text evidence="1">Belongs to the S-100 family.</text>
</comment>
<dbReference type="Gene3D" id="1.10.238.10">
    <property type="entry name" value="EF-hand"/>
    <property type="match status" value="1"/>
</dbReference>
<accession>L9JAM5</accession>
<keyword evidence="4" id="KW-1185">Reference proteome</keyword>
<gene>
    <name evidence="3" type="ORF">TREES_T100021955</name>
</gene>
<reference evidence="4" key="2">
    <citation type="journal article" date="2013" name="Nat. Commun.">
        <title>Genome of the Chinese tree shrew.</title>
        <authorList>
            <person name="Fan Y."/>
            <person name="Huang Z.Y."/>
            <person name="Cao C.C."/>
            <person name="Chen C.S."/>
            <person name="Chen Y.X."/>
            <person name="Fan D.D."/>
            <person name="He J."/>
            <person name="Hou H.L."/>
            <person name="Hu L."/>
            <person name="Hu X.T."/>
            <person name="Jiang X.T."/>
            <person name="Lai R."/>
            <person name="Lang Y.S."/>
            <person name="Liang B."/>
            <person name="Liao S.G."/>
            <person name="Mu D."/>
            <person name="Ma Y.Y."/>
            <person name="Niu Y.Y."/>
            <person name="Sun X.Q."/>
            <person name="Xia J.Q."/>
            <person name="Xiao J."/>
            <person name="Xiong Z.Q."/>
            <person name="Xu L."/>
            <person name="Yang L."/>
            <person name="Zhang Y."/>
            <person name="Zhao W."/>
            <person name="Zhao X.D."/>
            <person name="Zheng Y.T."/>
            <person name="Zhou J.M."/>
            <person name="Zhu Y.B."/>
            <person name="Zhang G.J."/>
            <person name="Wang J."/>
            <person name="Yao Y.G."/>
        </authorList>
    </citation>
    <scope>NUCLEOTIDE SEQUENCE [LARGE SCALE GENOMIC DNA]</scope>
</reference>
<dbReference type="GO" id="GO:0005737">
    <property type="term" value="C:cytoplasm"/>
    <property type="evidence" value="ECO:0007669"/>
    <property type="project" value="TreeGrafter"/>
</dbReference>
<evidence type="ECO:0000259" key="2">
    <source>
        <dbReference type="PROSITE" id="PS50222"/>
    </source>
</evidence>
<dbReference type="Proteomes" id="UP000011518">
    <property type="component" value="Unassembled WGS sequence"/>
</dbReference>
<dbReference type="SMART" id="SM01394">
    <property type="entry name" value="S_100"/>
    <property type="match status" value="1"/>
</dbReference>
<dbReference type="GO" id="GO:0070488">
    <property type="term" value="P:neutrophil aggregation"/>
    <property type="evidence" value="ECO:0007669"/>
    <property type="project" value="TreeGrafter"/>
</dbReference>
<dbReference type="InterPro" id="IPR001751">
    <property type="entry name" value="S100/CaBP7/8-like_CS"/>
</dbReference>
<dbReference type="GO" id="GO:0005509">
    <property type="term" value="F:calcium ion binding"/>
    <property type="evidence" value="ECO:0007669"/>
    <property type="project" value="InterPro"/>
</dbReference>
<dbReference type="SMART" id="SM00054">
    <property type="entry name" value="EFh"/>
    <property type="match status" value="1"/>
</dbReference>
<dbReference type="GO" id="GO:0030593">
    <property type="term" value="P:neutrophil chemotaxis"/>
    <property type="evidence" value="ECO:0007669"/>
    <property type="project" value="TreeGrafter"/>
</dbReference>
<dbReference type="AlphaFoldDB" id="L9JAM5"/>
<protein>
    <submittedName>
        <fullName evidence="3">Protein S100-A8</fullName>
    </submittedName>
</protein>
<dbReference type="GO" id="GO:0070062">
    <property type="term" value="C:extracellular exosome"/>
    <property type="evidence" value="ECO:0007669"/>
    <property type="project" value="TreeGrafter"/>
</dbReference>
<dbReference type="PANTHER" id="PTHR11639:SF5">
    <property type="entry name" value="PROTEIN S100-A8"/>
    <property type="match status" value="1"/>
</dbReference>
<organism evidence="3 4">
    <name type="scientific">Tupaia chinensis</name>
    <name type="common">Chinese tree shrew</name>
    <name type="synonym">Tupaia belangeri chinensis</name>
    <dbReference type="NCBI Taxonomy" id="246437"/>
    <lineage>
        <taxon>Eukaryota</taxon>
        <taxon>Metazoa</taxon>
        <taxon>Chordata</taxon>
        <taxon>Craniata</taxon>
        <taxon>Vertebrata</taxon>
        <taxon>Euteleostomi</taxon>
        <taxon>Mammalia</taxon>
        <taxon>Eutheria</taxon>
        <taxon>Euarchontoglires</taxon>
        <taxon>Scandentia</taxon>
        <taxon>Tupaiidae</taxon>
        <taxon>Tupaia</taxon>
    </lineage>
</organism>
<dbReference type="STRING" id="246437.L9JAM5"/>
<dbReference type="GO" id="GO:0043542">
    <property type="term" value="P:endothelial cell migration"/>
    <property type="evidence" value="ECO:0007669"/>
    <property type="project" value="TreeGrafter"/>
</dbReference>
<evidence type="ECO:0000313" key="3">
    <source>
        <dbReference type="EMBL" id="ELW47339.1"/>
    </source>
</evidence>
<evidence type="ECO:0000313" key="4">
    <source>
        <dbReference type="Proteomes" id="UP000011518"/>
    </source>
</evidence>
<sequence length="135" mass="15370">MLRKGRRYSACGCPTSDRLMTGYLFPNVLTQSLTPAFCEVEQILGIMPTELECALNTVIDVFHKYSLEKGSHHAVYRDDLKKLLDVECPQYVKNKDADTWFKELDINKDGGVNFEEFLILVVKMGVAGHEESHKE</sequence>
<dbReference type="InParanoid" id="L9JAM5"/>
<dbReference type="Pfam" id="PF01023">
    <property type="entry name" value="S_100"/>
    <property type="match status" value="1"/>
</dbReference>
<dbReference type="PROSITE" id="PS50222">
    <property type="entry name" value="EF_HAND_2"/>
    <property type="match status" value="1"/>
</dbReference>
<reference evidence="4" key="1">
    <citation type="submission" date="2012-07" db="EMBL/GenBank/DDBJ databases">
        <title>Genome of the Chinese tree shrew, a rising model animal genetically related to primates.</title>
        <authorList>
            <person name="Zhang G."/>
            <person name="Fan Y."/>
            <person name="Yao Y."/>
            <person name="Huang Z."/>
        </authorList>
    </citation>
    <scope>NUCLEOTIDE SEQUENCE [LARGE SCALE GENOMIC DNA]</scope>
</reference>
<dbReference type="GO" id="GO:0002523">
    <property type="term" value="P:leukocyte migration involved in inflammatory response"/>
    <property type="evidence" value="ECO:0007669"/>
    <property type="project" value="TreeGrafter"/>
</dbReference>
<dbReference type="InterPro" id="IPR013787">
    <property type="entry name" value="S100_Ca-bd_sub"/>
</dbReference>
<dbReference type="CDD" id="cd05030">
    <property type="entry name" value="calgranulins"/>
    <property type="match status" value="1"/>
</dbReference>
<proteinExistence type="inferred from homology"/>
<dbReference type="EMBL" id="KB321128">
    <property type="protein sequence ID" value="ELW47339.1"/>
    <property type="molecule type" value="Genomic_DNA"/>
</dbReference>
<dbReference type="InterPro" id="IPR011992">
    <property type="entry name" value="EF-hand-dom_pair"/>
</dbReference>
<dbReference type="SUPFAM" id="SSF47473">
    <property type="entry name" value="EF-hand"/>
    <property type="match status" value="1"/>
</dbReference>
<name>L9JAM5_TUPCH</name>
<dbReference type="PANTHER" id="PTHR11639">
    <property type="entry name" value="S100 CALCIUM-BINDING PROTEIN"/>
    <property type="match status" value="1"/>
</dbReference>
<dbReference type="PROSITE" id="PS00303">
    <property type="entry name" value="S100_CABP"/>
    <property type="match status" value="1"/>
</dbReference>